<keyword evidence="2" id="KW-1185">Reference proteome</keyword>
<proteinExistence type="predicted"/>
<comment type="caution">
    <text evidence="1">The sequence shown here is derived from an EMBL/GenBank/DDBJ whole genome shotgun (WGS) entry which is preliminary data.</text>
</comment>
<gene>
    <name evidence="1" type="ORF">MY1_1298</name>
</gene>
<evidence type="ECO:0000313" key="2">
    <source>
        <dbReference type="Proteomes" id="UP000004440"/>
    </source>
</evidence>
<accession>F9CXU0</accession>
<dbReference type="AlphaFoldDB" id="F9CXU0"/>
<reference evidence="1 2" key="1">
    <citation type="journal article" date="2011" name="J. Bacteriol.">
        <title>Genome Sequence of an Ammonia-Oxidizing Soil Archaeon, "Candidatus Nitrosoarchaeum koreensis" MY1.</title>
        <authorList>
            <person name="Kim B.K."/>
            <person name="Jung M.Y."/>
            <person name="Yu D.S."/>
            <person name="Park S.J."/>
            <person name="Oh T.K."/>
            <person name="Rhee S.K."/>
            <person name="Kim J.F."/>
        </authorList>
    </citation>
    <scope>NUCLEOTIDE SEQUENCE [LARGE SCALE GENOMIC DNA]</scope>
    <source>
        <strain evidence="1 2">MY1</strain>
    </source>
</reference>
<organism evidence="1 2">
    <name type="scientific">Nitrosarchaeum koreense MY1</name>
    <dbReference type="NCBI Taxonomy" id="1001994"/>
    <lineage>
        <taxon>Archaea</taxon>
        <taxon>Nitrososphaerota</taxon>
        <taxon>Nitrososphaeria</taxon>
        <taxon>Nitrosopumilales</taxon>
        <taxon>Nitrosopumilaceae</taxon>
        <taxon>Nitrosarchaeum</taxon>
    </lineage>
</organism>
<evidence type="ECO:0000313" key="1">
    <source>
        <dbReference type="EMBL" id="EGP94056.1"/>
    </source>
</evidence>
<protein>
    <submittedName>
        <fullName evidence="1">Uncharacterized protein</fullName>
    </submittedName>
</protein>
<dbReference type="STRING" id="1001994.MY1_1298"/>
<dbReference type="Proteomes" id="UP000004440">
    <property type="component" value="Unassembled WGS sequence"/>
</dbReference>
<dbReference type="EMBL" id="AFPU01000001">
    <property type="protein sequence ID" value="EGP94056.1"/>
    <property type="molecule type" value="Genomic_DNA"/>
</dbReference>
<sequence length="70" mass="7813">MGLLVELDDECLFIRASSDVTVSIRGNTRMSSIMTVCANKHALKSQITVDDAYHEIIFELVFVLAGRVLR</sequence>
<name>F9CXU0_9ARCH</name>